<organism evidence="3 4">
    <name type="scientific">Nicotiana sylvestris</name>
    <name type="common">Wood tobacco</name>
    <name type="synonym">South American tobacco</name>
    <dbReference type="NCBI Taxonomy" id="4096"/>
    <lineage>
        <taxon>Eukaryota</taxon>
        <taxon>Viridiplantae</taxon>
        <taxon>Streptophyta</taxon>
        <taxon>Embryophyta</taxon>
        <taxon>Tracheophyta</taxon>
        <taxon>Spermatophyta</taxon>
        <taxon>Magnoliopsida</taxon>
        <taxon>eudicotyledons</taxon>
        <taxon>Gunneridae</taxon>
        <taxon>Pentapetalae</taxon>
        <taxon>asterids</taxon>
        <taxon>lamiids</taxon>
        <taxon>Solanales</taxon>
        <taxon>Solanaceae</taxon>
        <taxon>Nicotianoideae</taxon>
        <taxon>Nicotianeae</taxon>
        <taxon>Nicotiana</taxon>
    </lineage>
</organism>
<dbReference type="RefSeq" id="XP_009763805.1">
    <property type="nucleotide sequence ID" value="XM_009765503.1"/>
</dbReference>
<sequence length="246" mass="27380">MEAGITIQETFESAGAEIEPSRHEEVDERALVEAPKPEGGEATLPQARKLRGRSGMKPLKQRKELNHLEAEVRDLTEKRDTYSEKLQAELEAAQRVHAEMAEQAQVDTIQAEAEEFMKNMDLLASKKEAVQAQLELSETQLRDAKEKTLVQDKKIEELQSQLDSAISGKENLAKELEAAKSEVVVTMTEANGKVAQYKVDVKNAKAEEARAWKLAFPEEDSKSLSESEGGEDPEDEDVASDEDWAT</sequence>
<evidence type="ECO:0000256" key="1">
    <source>
        <dbReference type="SAM" id="Coils"/>
    </source>
</evidence>
<feature type="coiled-coil region" evidence="1">
    <location>
        <begin position="65"/>
        <end position="207"/>
    </location>
</feature>
<proteinExistence type="predicted"/>
<gene>
    <name evidence="4" type="primary">LOC104215657</name>
</gene>
<name>A0A1U7VPJ2_NICSY</name>
<feature type="region of interest" description="Disordered" evidence="2">
    <location>
        <begin position="1"/>
        <end position="26"/>
    </location>
</feature>
<protein>
    <submittedName>
        <fullName evidence="4">Tropomyosin beta chain-like</fullName>
    </submittedName>
</protein>
<evidence type="ECO:0000256" key="2">
    <source>
        <dbReference type="SAM" id="MobiDB-lite"/>
    </source>
</evidence>
<feature type="compositionally biased region" description="Acidic residues" evidence="2">
    <location>
        <begin position="228"/>
        <end position="246"/>
    </location>
</feature>
<dbReference type="AlphaFoldDB" id="A0A1U7VPJ2"/>
<keyword evidence="1" id="KW-0175">Coiled coil</keyword>
<feature type="region of interest" description="Disordered" evidence="2">
    <location>
        <begin position="214"/>
        <end position="246"/>
    </location>
</feature>
<evidence type="ECO:0000313" key="4">
    <source>
        <dbReference type="RefSeq" id="XP_009763805.1"/>
    </source>
</evidence>
<evidence type="ECO:0000313" key="3">
    <source>
        <dbReference type="Proteomes" id="UP000189701"/>
    </source>
</evidence>
<dbReference type="Proteomes" id="UP000189701">
    <property type="component" value="Unplaced"/>
</dbReference>
<keyword evidence="3" id="KW-1185">Reference proteome</keyword>
<reference evidence="4" key="2">
    <citation type="submission" date="2025-08" db="UniProtKB">
        <authorList>
            <consortium name="RefSeq"/>
        </authorList>
    </citation>
    <scope>IDENTIFICATION</scope>
    <source>
        <tissue evidence="4">Leaf</tissue>
    </source>
</reference>
<accession>A0A1U7VPJ2</accession>
<reference evidence="3" key="1">
    <citation type="journal article" date="2013" name="Genome Biol.">
        <title>Reference genomes and transcriptomes of Nicotiana sylvestris and Nicotiana tomentosiformis.</title>
        <authorList>
            <person name="Sierro N."/>
            <person name="Battey J.N."/>
            <person name="Ouadi S."/>
            <person name="Bovet L."/>
            <person name="Goepfert S."/>
            <person name="Bakaher N."/>
            <person name="Peitsch M.C."/>
            <person name="Ivanov N.V."/>
        </authorList>
    </citation>
    <scope>NUCLEOTIDE SEQUENCE [LARGE SCALE GENOMIC DNA]</scope>
</reference>